<dbReference type="SUPFAM" id="SSF52540">
    <property type="entry name" value="P-loop containing nucleoside triphosphate hydrolases"/>
    <property type="match status" value="1"/>
</dbReference>
<dbReference type="PANTHER" id="PTHR11017">
    <property type="entry name" value="LEUCINE-RICH REPEAT-CONTAINING PROTEIN"/>
    <property type="match status" value="1"/>
</dbReference>
<dbReference type="InterPro" id="IPR027417">
    <property type="entry name" value="P-loop_NTPase"/>
</dbReference>
<dbReference type="PANTHER" id="PTHR11017:SF570">
    <property type="entry name" value="DISEASE RESISTANCE PROTEIN (TIR-NBS CLASS)-RELATED"/>
    <property type="match status" value="1"/>
</dbReference>
<dbReference type="GO" id="GO:0006952">
    <property type="term" value="P:defense response"/>
    <property type="evidence" value="ECO:0007669"/>
    <property type="project" value="InterPro"/>
</dbReference>
<dbReference type="EMBL" id="CAADRP010001794">
    <property type="protein sequence ID" value="VFU52393.1"/>
    <property type="molecule type" value="Genomic_DNA"/>
</dbReference>
<gene>
    <name evidence="1" type="ORF">SVIM_LOCUS358806</name>
</gene>
<dbReference type="AlphaFoldDB" id="A0A6N2MEY1"/>
<name>A0A6N2MEY1_SALVM</name>
<dbReference type="Gene3D" id="3.40.50.300">
    <property type="entry name" value="P-loop containing nucleotide triphosphate hydrolases"/>
    <property type="match status" value="1"/>
</dbReference>
<reference evidence="1" key="1">
    <citation type="submission" date="2019-03" db="EMBL/GenBank/DDBJ databases">
        <authorList>
            <person name="Mank J."/>
            <person name="Almeida P."/>
        </authorList>
    </citation>
    <scope>NUCLEOTIDE SEQUENCE</scope>
    <source>
        <strain evidence="1">78183</strain>
    </source>
</reference>
<accession>A0A6N2MEY1</accession>
<organism evidence="1">
    <name type="scientific">Salix viminalis</name>
    <name type="common">Common osier</name>
    <name type="synonym">Basket willow</name>
    <dbReference type="NCBI Taxonomy" id="40686"/>
    <lineage>
        <taxon>Eukaryota</taxon>
        <taxon>Viridiplantae</taxon>
        <taxon>Streptophyta</taxon>
        <taxon>Embryophyta</taxon>
        <taxon>Tracheophyta</taxon>
        <taxon>Spermatophyta</taxon>
        <taxon>Magnoliopsida</taxon>
        <taxon>eudicotyledons</taxon>
        <taxon>Gunneridae</taxon>
        <taxon>Pentapetalae</taxon>
        <taxon>rosids</taxon>
        <taxon>fabids</taxon>
        <taxon>Malpighiales</taxon>
        <taxon>Salicaceae</taxon>
        <taxon>Saliceae</taxon>
        <taxon>Salix</taxon>
    </lineage>
</organism>
<dbReference type="InterPro" id="IPR044974">
    <property type="entry name" value="Disease_R_plants"/>
</dbReference>
<dbReference type="GO" id="GO:0043531">
    <property type="term" value="F:ADP binding"/>
    <property type="evidence" value="ECO:0007669"/>
    <property type="project" value="InterPro"/>
</dbReference>
<proteinExistence type="predicted"/>
<protein>
    <submittedName>
        <fullName evidence="1">Uncharacterized protein</fullName>
    </submittedName>
</protein>
<sequence length="158" mass="18566">MLFFAKKVQEIMLHRGLWDAGIGKTTYGFNLRGDFFQNELIKERLHRKNVLVVFDDVTKENKWRIDGRECWFGDGSIIIVVTKNKHLLTEVQVDGMYHAKELNRVQSLHFSVCMLQERPAKDYEELSGKVVDYCDGHPWEHKRQAGWEIDIAIGKIFR</sequence>
<evidence type="ECO:0000313" key="1">
    <source>
        <dbReference type="EMBL" id="VFU52393.1"/>
    </source>
</evidence>